<protein>
    <submittedName>
        <fullName evidence="1">Uncharacterized protein</fullName>
    </submittedName>
</protein>
<evidence type="ECO:0000313" key="1">
    <source>
        <dbReference type="EMBL" id="KII68586.1"/>
    </source>
</evidence>
<gene>
    <name evidence="1" type="ORF">RF11_00491</name>
</gene>
<comment type="caution">
    <text evidence="1">The sequence shown here is derived from an EMBL/GenBank/DDBJ whole genome shotgun (WGS) entry which is preliminary data.</text>
</comment>
<reference evidence="1 2" key="1">
    <citation type="journal article" date="2014" name="Genome Biol. Evol.">
        <title>The genome of the myxosporean Thelohanellus kitauei shows adaptations to nutrient acquisition within its fish host.</title>
        <authorList>
            <person name="Yang Y."/>
            <person name="Xiong J."/>
            <person name="Zhou Z."/>
            <person name="Huo F."/>
            <person name="Miao W."/>
            <person name="Ran C."/>
            <person name="Liu Y."/>
            <person name="Zhang J."/>
            <person name="Feng J."/>
            <person name="Wang M."/>
            <person name="Wang M."/>
            <person name="Wang L."/>
            <person name="Yao B."/>
        </authorList>
    </citation>
    <scope>NUCLEOTIDE SEQUENCE [LARGE SCALE GENOMIC DNA]</scope>
    <source>
        <strain evidence="1">Wuqing</strain>
    </source>
</reference>
<dbReference type="EMBL" id="JWZT01002781">
    <property type="protein sequence ID" value="KII68586.1"/>
    <property type="molecule type" value="Genomic_DNA"/>
</dbReference>
<organism evidence="1 2">
    <name type="scientific">Thelohanellus kitauei</name>
    <name type="common">Myxosporean</name>
    <dbReference type="NCBI Taxonomy" id="669202"/>
    <lineage>
        <taxon>Eukaryota</taxon>
        <taxon>Metazoa</taxon>
        <taxon>Cnidaria</taxon>
        <taxon>Myxozoa</taxon>
        <taxon>Myxosporea</taxon>
        <taxon>Bivalvulida</taxon>
        <taxon>Platysporina</taxon>
        <taxon>Myxobolidae</taxon>
        <taxon>Thelohanellus</taxon>
    </lineage>
</organism>
<keyword evidence="2" id="KW-1185">Reference proteome</keyword>
<proteinExistence type="predicted"/>
<sequence>MASLFDAPLPELKESLENEGMNSSTLVNLKSRNVSPSVDGPITFASLMWLEIRPFMEFLRISPNPEFAHAVPGCTLLGSELSIFFTNLILSGSISIPDVLRFYHPSSNSSIRETSDSPVELPEFL</sequence>
<name>A0A0C2MMY5_THEKT</name>
<dbReference type="Proteomes" id="UP000031668">
    <property type="component" value="Unassembled WGS sequence"/>
</dbReference>
<accession>A0A0C2MMY5</accession>
<dbReference type="AlphaFoldDB" id="A0A0C2MMY5"/>
<evidence type="ECO:0000313" key="2">
    <source>
        <dbReference type="Proteomes" id="UP000031668"/>
    </source>
</evidence>